<evidence type="ECO:0000313" key="3">
    <source>
        <dbReference type="Proteomes" id="UP000318878"/>
    </source>
</evidence>
<dbReference type="OrthoDB" id="291697at2"/>
<gene>
    <name evidence="2" type="ORF">Enr8_11650</name>
</gene>
<dbReference type="RefSeq" id="WP_146429635.1">
    <property type="nucleotide sequence ID" value="NZ_SJPF01000001.1"/>
</dbReference>
<dbReference type="Proteomes" id="UP000318878">
    <property type="component" value="Unassembled WGS sequence"/>
</dbReference>
<dbReference type="EMBL" id="SJPF01000001">
    <property type="protein sequence ID" value="TWT39466.1"/>
    <property type="molecule type" value="Genomic_DNA"/>
</dbReference>
<protein>
    <recommendedName>
        <fullName evidence="4">Carboxypeptidase regulatory-like domain-containing protein</fullName>
    </recommendedName>
</protein>
<dbReference type="AlphaFoldDB" id="A0A5C5VLF9"/>
<comment type="caution">
    <text evidence="2">The sequence shown here is derived from an EMBL/GenBank/DDBJ whole genome shotgun (WGS) entry which is preliminary data.</text>
</comment>
<proteinExistence type="predicted"/>
<feature type="signal peptide" evidence="1">
    <location>
        <begin position="1"/>
        <end position="19"/>
    </location>
</feature>
<reference evidence="2 3" key="1">
    <citation type="submission" date="2019-02" db="EMBL/GenBank/DDBJ databases">
        <title>Deep-cultivation of Planctomycetes and their phenomic and genomic characterization uncovers novel biology.</title>
        <authorList>
            <person name="Wiegand S."/>
            <person name="Jogler M."/>
            <person name="Boedeker C."/>
            <person name="Pinto D."/>
            <person name="Vollmers J."/>
            <person name="Rivas-Marin E."/>
            <person name="Kohn T."/>
            <person name="Peeters S.H."/>
            <person name="Heuer A."/>
            <person name="Rast P."/>
            <person name="Oberbeckmann S."/>
            <person name="Bunk B."/>
            <person name="Jeske O."/>
            <person name="Meyerdierks A."/>
            <person name="Storesund J.E."/>
            <person name="Kallscheuer N."/>
            <person name="Luecker S."/>
            <person name="Lage O.M."/>
            <person name="Pohl T."/>
            <person name="Merkel B.J."/>
            <person name="Hornburger P."/>
            <person name="Mueller R.-W."/>
            <person name="Bruemmer F."/>
            <person name="Labrenz M."/>
            <person name="Spormann A.M."/>
            <person name="Op Den Camp H."/>
            <person name="Overmann J."/>
            <person name="Amann R."/>
            <person name="Jetten M.S.M."/>
            <person name="Mascher T."/>
            <person name="Medema M.H."/>
            <person name="Devos D.P."/>
            <person name="Kaster A.-K."/>
            <person name="Ovreas L."/>
            <person name="Rohde M."/>
            <person name="Galperin M.Y."/>
            <person name="Jogler C."/>
        </authorList>
    </citation>
    <scope>NUCLEOTIDE SEQUENCE [LARGE SCALE GENOMIC DNA]</scope>
    <source>
        <strain evidence="2 3">Enr8</strain>
    </source>
</reference>
<keyword evidence="3" id="KW-1185">Reference proteome</keyword>
<evidence type="ECO:0008006" key="4">
    <source>
        <dbReference type="Google" id="ProtNLM"/>
    </source>
</evidence>
<organism evidence="2 3">
    <name type="scientific">Blastopirellula retiformator</name>
    <dbReference type="NCBI Taxonomy" id="2527970"/>
    <lineage>
        <taxon>Bacteria</taxon>
        <taxon>Pseudomonadati</taxon>
        <taxon>Planctomycetota</taxon>
        <taxon>Planctomycetia</taxon>
        <taxon>Pirellulales</taxon>
        <taxon>Pirellulaceae</taxon>
        <taxon>Blastopirellula</taxon>
    </lineage>
</organism>
<dbReference type="PROSITE" id="PS51257">
    <property type="entry name" value="PROKAR_LIPOPROTEIN"/>
    <property type="match status" value="1"/>
</dbReference>
<evidence type="ECO:0000313" key="2">
    <source>
        <dbReference type="EMBL" id="TWT39466.1"/>
    </source>
</evidence>
<feature type="chain" id="PRO_5023010879" description="Carboxypeptidase regulatory-like domain-containing protein" evidence="1">
    <location>
        <begin position="20"/>
        <end position="138"/>
    </location>
</feature>
<accession>A0A5C5VLF9</accession>
<keyword evidence="1" id="KW-0732">Signal</keyword>
<name>A0A5C5VLF9_9BACT</name>
<evidence type="ECO:0000256" key="1">
    <source>
        <dbReference type="SAM" id="SignalP"/>
    </source>
</evidence>
<sequence precursor="true">MYAARVSGLLLLLSLSAIGGCGKKEDVEFGSVTGTLMIDGQTSPAGVKLVFDPLEKGVRGSIATTDESGFFEAVYSASRNGVRTGACVIKLEPPLVVPKTGSGKPKLPYPEKYYEEIQQVNVHGGHTTLELKISKAEN</sequence>